<evidence type="ECO:0000256" key="1">
    <source>
        <dbReference type="ARBA" id="ARBA00013260"/>
    </source>
</evidence>
<evidence type="ECO:0000313" key="5">
    <source>
        <dbReference type="Proteomes" id="UP000637061"/>
    </source>
</evidence>
<dbReference type="GO" id="GO:0004045">
    <property type="term" value="F:peptidyl-tRNA hydrolase activity"/>
    <property type="evidence" value="ECO:0007669"/>
    <property type="project" value="UniProtKB-EC"/>
</dbReference>
<dbReference type="SUPFAM" id="SSF102462">
    <property type="entry name" value="Peptidyl-tRNA hydrolase II"/>
    <property type="match status" value="1"/>
</dbReference>
<sequence length="246" mass="26557">MANLEVLMRTDLKMRTGKMVAQSGHAGMRVVTSRLRKRGSVFSISAGDEALLRQFVESPEVRVSLVFGQNDLTEGTADGRDFHLIIDNGATEFAGVRTMTCGASGIFPKCQDPEDISVADTGVIPPVRQFFILSREGDASKAVAMEMAVIGCVTELHKLVEHDVDSGDFFIDPTREDHAFGDWILNGYPKIGLQVPTHGDLDRLKTSLSSAGITSTIVERGACKMLVTTPSAVSKISPVTSTLKLM</sequence>
<keyword evidence="2 4" id="KW-0378">Hydrolase</keyword>
<evidence type="ECO:0000256" key="3">
    <source>
        <dbReference type="ARBA" id="ARBA00048707"/>
    </source>
</evidence>
<proteinExistence type="predicted"/>
<dbReference type="RefSeq" id="WP_198746047.1">
    <property type="nucleotide sequence ID" value="NZ_JAEHTE010000001.1"/>
</dbReference>
<name>A0A8I1JIE3_PSEPU</name>
<protein>
    <recommendedName>
        <fullName evidence="1">peptidyl-tRNA hydrolase</fullName>
        <ecNumber evidence="1">3.1.1.29</ecNumber>
    </recommendedName>
</protein>
<dbReference type="EMBL" id="JAEHTE010000001">
    <property type="protein sequence ID" value="MBI6882429.1"/>
    <property type="molecule type" value="Genomic_DNA"/>
</dbReference>
<dbReference type="Proteomes" id="UP000637061">
    <property type="component" value="Unassembled WGS sequence"/>
</dbReference>
<gene>
    <name evidence="4" type="ORF">JEU22_00680</name>
</gene>
<evidence type="ECO:0000313" key="4">
    <source>
        <dbReference type="EMBL" id="MBI6882429.1"/>
    </source>
</evidence>
<dbReference type="Gene3D" id="3.40.1490.10">
    <property type="entry name" value="Bit1"/>
    <property type="match status" value="2"/>
</dbReference>
<dbReference type="AlphaFoldDB" id="A0A8I1JIE3"/>
<organism evidence="4 5">
    <name type="scientific">Pseudomonas putida</name>
    <name type="common">Arthrobacter siderocapsulatus</name>
    <dbReference type="NCBI Taxonomy" id="303"/>
    <lineage>
        <taxon>Bacteria</taxon>
        <taxon>Pseudomonadati</taxon>
        <taxon>Pseudomonadota</taxon>
        <taxon>Gammaproteobacteria</taxon>
        <taxon>Pseudomonadales</taxon>
        <taxon>Pseudomonadaceae</taxon>
        <taxon>Pseudomonas</taxon>
    </lineage>
</organism>
<dbReference type="InterPro" id="IPR002833">
    <property type="entry name" value="PTH2"/>
</dbReference>
<comment type="caution">
    <text evidence="4">The sequence shown here is derived from an EMBL/GenBank/DDBJ whole genome shotgun (WGS) entry which is preliminary data.</text>
</comment>
<evidence type="ECO:0000256" key="2">
    <source>
        <dbReference type="ARBA" id="ARBA00022801"/>
    </source>
</evidence>
<reference evidence="4" key="1">
    <citation type="submission" date="2020-12" db="EMBL/GenBank/DDBJ databases">
        <title>Enhanced detection system for hospital associated transmission using whole genome sequencing surveillance.</title>
        <authorList>
            <person name="Harrison L.H."/>
            <person name="Van Tyne D."/>
            <person name="Marsh J.W."/>
            <person name="Griffith M.P."/>
            <person name="Snyder D.J."/>
            <person name="Cooper V.S."/>
            <person name="Mustapha M."/>
        </authorList>
    </citation>
    <scope>NUCLEOTIDE SEQUENCE</scope>
    <source>
        <strain evidence="4">PSB00042</strain>
    </source>
</reference>
<comment type="catalytic activity">
    <reaction evidence="3">
        <text>an N-acyl-L-alpha-aminoacyl-tRNA + H2O = an N-acyl-L-amino acid + a tRNA + H(+)</text>
        <dbReference type="Rhea" id="RHEA:54448"/>
        <dbReference type="Rhea" id="RHEA-COMP:10123"/>
        <dbReference type="Rhea" id="RHEA-COMP:13883"/>
        <dbReference type="ChEBI" id="CHEBI:15377"/>
        <dbReference type="ChEBI" id="CHEBI:15378"/>
        <dbReference type="ChEBI" id="CHEBI:59874"/>
        <dbReference type="ChEBI" id="CHEBI:78442"/>
        <dbReference type="ChEBI" id="CHEBI:138191"/>
        <dbReference type="EC" id="3.1.1.29"/>
    </reaction>
</comment>
<dbReference type="InterPro" id="IPR023476">
    <property type="entry name" value="Pep_tRNA_hydro_II_dom_sf"/>
</dbReference>
<dbReference type="Pfam" id="PF01981">
    <property type="entry name" value="PTH2"/>
    <property type="match status" value="1"/>
</dbReference>
<dbReference type="EC" id="3.1.1.29" evidence="1"/>
<accession>A0A8I1JIE3</accession>